<dbReference type="Proteomes" id="UP001321473">
    <property type="component" value="Unassembled WGS sequence"/>
</dbReference>
<accession>A0AAQ4F4L4</accession>
<name>A0AAQ4F4L4_AMBAM</name>
<keyword evidence="2" id="KW-1185">Reference proteome</keyword>
<reference evidence="1 2" key="1">
    <citation type="journal article" date="2023" name="Arcadia Sci">
        <title>De novo assembly of a long-read Amblyomma americanum tick genome.</title>
        <authorList>
            <person name="Chou S."/>
            <person name="Poskanzer K.E."/>
            <person name="Rollins M."/>
            <person name="Thuy-Boun P.S."/>
        </authorList>
    </citation>
    <scope>NUCLEOTIDE SEQUENCE [LARGE SCALE GENOMIC DNA]</scope>
    <source>
        <strain evidence="1">F_SG_1</strain>
        <tissue evidence="1">Salivary glands</tissue>
    </source>
</reference>
<evidence type="ECO:0000313" key="2">
    <source>
        <dbReference type="Proteomes" id="UP001321473"/>
    </source>
</evidence>
<proteinExistence type="predicted"/>
<sequence>MQAQHAYGGSAASDYLSIGGGVLITELEPCEEDAYLSDSDVAALLGTSPTAAGPRGAGDTAWNGEELRRLVTTVAERFRPAVRALTREIVRECLQSSKVRSQPAAAGEEESDFMRSKLRTFFTSLHETK</sequence>
<dbReference type="AlphaFoldDB" id="A0AAQ4F4L4"/>
<dbReference type="EMBL" id="JARKHS020007280">
    <property type="protein sequence ID" value="KAK8781831.1"/>
    <property type="molecule type" value="Genomic_DNA"/>
</dbReference>
<comment type="caution">
    <text evidence="1">The sequence shown here is derived from an EMBL/GenBank/DDBJ whole genome shotgun (WGS) entry which is preliminary data.</text>
</comment>
<gene>
    <name evidence="1" type="ORF">V5799_016829</name>
</gene>
<evidence type="ECO:0000313" key="1">
    <source>
        <dbReference type="EMBL" id="KAK8781831.1"/>
    </source>
</evidence>
<protein>
    <submittedName>
        <fullName evidence="1">Uncharacterized protein</fullName>
    </submittedName>
</protein>
<organism evidence="1 2">
    <name type="scientific">Amblyomma americanum</name>
    <name type="common">Lone star tick</name>
    <dbReference type="NCBI Taxonomy" id="6943"/>
    <lineage>
        <taxon>Eukaryota</taxon>
        <taxon>Metazoa</taxon>
        <taxon>Ecdysozoa</taxon>
        <taxon>Arthropoda</taxon>
        <taxon>Chelicerata</taxon>
        <taxon>Arachnida</taxon>
        <taxon>Acari</taxon>
        <taxon>Parasitiformes</taxon>
        <taxon>Ixodida</taxon>
        <taxon>Ixodoidea</taxon>
        <taxon>Ixodidae</taxon>
        <taxon>Amblyomminae</taxon>
        <taxon>Amblyomma</taxon>
    </lineage>
</organism>